<keyword evidence="1" id="KW-0812">Transmembrane</keyword>
<reference evidence="2" key="2">
    <citation type="submission" date="2020-09" db="EMBL/GenBank/DDBJ databases">
        <authorList>
            <person name="Sun Q."/>
            <person name="Zhou Y."/>
        </authorList>
    </citation>
    <scope>NUCLEOTIDE SEQUENCE</scope>
    <source>
        <strain evidence="2">CGMCC 1.15447</strain>
    </source>
</reference>
<gene>
    <name evidence="2" type="ORF">GCM10011507_05930</name>
</gene>
<evidence type="ECO:0000313" key="3">
    <source>
        <dbReference type="Proteomes" id="UP000648801"/>
    </source>
</evidence>
<reference evidence="2" key="1">
    <citation type="journal article" date="2014" name="Int. J. Syst. Evol. Microbiol.">
        <title>Complete genome sequence of Corynebacterium casei LMG S-19264T (=DSM 44701T), isolated from a smear-ripened cheese.</title>
        <authorList>
            <consortium name="US DOE Joint Genome Institute (JGI-PGF)"/>
            <person name="Walter F."/>
            <person name="Albersmeier A."/>
            <person name="Kalinowski J."/>
            <person name="Ruckert C."/>
        </authorList>
    </citation>
    <scope>NUCLEOTIDE SEQUENCE</scope>
    <source>
        <strain evidence="2">CGMCC 1.15447</strain>
    </source>
</reference>
<feature type="transmembrane region" description="Helical" evidence="1">
    <location>
        <begin position="58"/>
        <end position="79"/>
    </location>
</feature>
<evidence type="ECO:0000256" key="1">
    <source>
        <dbReference type="SAM" id="Phobius"/>
    </source>
</evidence>
<dbReference type="EMBL" id="BMJB01000001">
    <property type="protein sequence ID" value="GGA57397.1"/>
    <property type="molecule type" value="Genomic_DNA"/>
</dbReference>
<accession>A0A916W0G9</accession>
<keyword evidence="1" id="KW-1133">Transmembrane helix</keyword>
<proteinExistence type="predicted"/>
<name>A0A916W0G9_9BACT</name>
<organism evidence="2 3">
    <name type="scientific">Edaphobacter acidisoli</name>
    <dbReference type="NCBI Taxonomy" id="2040573"/>
    <lineage>
        <taxon>Bacteria</taxon>
        <taxon>Pseudomonadati</taxon>
        <taxon>Acidobacteriota</taxon>
        <taxon>Terriglobia</taxon>
        <taxon>Terriglobales</taxon>
        <taxon>Acidobacteriaceae</taxon>
        <taxon>Edaphobacter</taxon>
    </lineage>
</organism>
<feature type="transmembrane region" description="Helical" evidence="1">
    <location>
        <begin position="31"/>
        <end position="51"/>
    </location>
</feature>
<sequence>MQVRATVSASEMQEAARLSRPRRFWLRFFAANWYATALCVIALGAGINALIHHEQVKWDVMGMLLAIGGGFIGFSWYRWNAALAKAAQNASARSGTLSLDADGVRTQLASGTSTFLPWSTYSKWTEGTSVFLLTGNDGATVVPIDDGNRDAIRSLLTSNIS</sequence>
<dbReference type="AlphaFoldDB" id="A0A916W0G9"/>
<dbReference type="RefSeq" id="WP_188757828.1">
    <property type="nucleotide sequence ID" value="NZ_BMJB01000001.1"/>
</dbReference>
<evidence type="ECO:0008006" key="4">
    <source>
        <dbReference type="Google" id="ProtNLM"/>
    </source>
</evidence>
<comment type="caution">
    <text evidence="2">The sequence shown here is derived from an EMBL/GenBank/DDBJ whole genome shotgun (WGS) entry which is preliminary data.</text>
</comment>
<keyword evidence="1" id="KW-0472">Membrane</keyword>
<dbReference type="Proteomes" id="UP000648801">
    <property type="component" value="Unassembled WGS sequence"/>
</dbReference>
<protein>
    <recommendedName>
        <fullName evidence="4">YcxB-like protein domain-containing protein</fullName>
    </recommendedName>
</protein>
<evidence type="ECO:0000313" key="2">
    <source>
        <dbReference type="EMBL" id="GGA57397.1"/>
    </source>
</evidence>
<keyword evidence="3" id="KW-1185">Reference proteome</keyword>